<dbReference type="EMBL" id="LT906441">
    <property type="protein sequence ID" value="SNV31098.1"/>
    <property type="molecule type" value="Genomic_DNA"/>
</dbReference>
<organism evidence="2 3">
    <name type="scientific">Cutibacterium granulosum</name>
    <dbReference type="NCBI Taxonomy" id="33011"/>
    <lineage>
        <taxon>Bacteria</taxon>
        <taxon>Bacillati</taxon>
        <taxon>Actinomycetota</taxon>
        <taxon>Actinomycetes</taxon>
        <taxon>Propionibacteriales</taxon>
        <taxon>Propionibacteriaceae</taxon>
        <taxon>Cutibacterium</taxon>
    </lineage>
</organism>
<evidence type="ECO:0000313" key="2">
    <source>
        <dbReference type="EMBL" id="SNV31098.1"/>
    </source>
</evidence>
<feature type="domain" description="Cysteine-rich" evidence="1">
    <location>
        <begin position="22"/>
        <end position="102"/>
    </location>
</feature>
<gene>
    <name evidence="2" type="primary">lutA</name>
    <name evidence="2" type="ORF">SAMEA4412665_00543</name>
</gene>
<evidence type="ECO:0000259" key="1">
    <source>
        <dbReference type="Pfam" id="PF02754"/>
    </source>
</evidence>
<dbReference type="InterPro" id="IPR004017">
    <property type="entry name" value="Cys_rich_dom"/>
</dbReference>
<dbReference type="PANTHER" id="PTHR30296:SF0">
    <property type="entry name" value="LACTATE UTILIZATION PROTEIN A"/>
    <property type="match status" value="1"/>
</dbReference>
<evidence type="ECO:0000313" key="3">
    <source>
        <dbReference type="Proteomes" id="UP000215332"/>
    </source>
</evidence>
<reference evidence="2 3" key="1">
    <citation type="submission" date="2017-06" db="EMBL/GenBank/DDBJ databases">
        <authorList>
            <consortium name="Pathogen Informatics"/>
        </authorList>
    </citation>
    <scope>NUCLEOTIDE SEQUENCE [LARGE SCALE GENOMIC DNA]</scope>
    <source>
        <strain evidence="2 3">NCTC11865</strain>
    </source>
</reference>
<name>A0A239WAX5_9ACTN</name>
<dbReference type="PANTHER" id="PTHR30296">
    <property type="entry name" value="UNCHARACTERIZED PROTEIN YKGE"/>
    <property type="match status" value="1"/>
</dbReference>
<dbReference type="KEGG" id="cgrn:4412665_00543"/>
<protein>
    <submittedName>
        <fullName evidence="2">Lactate utilization protein A</fullName>
    </submittedName>
</protein>
<dbReference type="eggNOG" id="COG0247">
    <property type="taxonomic scope" value="Bacteria"/>
</dbReference>
<accession>A0A239WAX5</accession>
<feature type="domain" description="Cysteine-rich" evidence="1">
    <location>
        <begin position="153"/>
        <end position="237"/>
    </location>
</feature>
<dbReference type="GO" id="GO:0016491">
    <property type="term" value="F:oxidoreductase activity"/>
    <property type="evidence" value="ECO:0007669"/>
    <property type="project" value="UniProtKB-ARBA"/>
</dbReference>
<dbReference type="GeneID" id="85153136"/>
<dbReference type="Proteomes" id="UP000215332">
    <property type="component" value="Chromosome 1"/>
</dbReference>
<dbReference type="AlphaFoldDB" id="A0A239WAX5"/>
<dbReference type="Pfam" id="PF02754">
    <property type="entry name" value="CCG"/>
    <property type="match status" value="2"/>
</dbReference>
<dbReference type="RefSeq" id="WP_023034764.1">
    <property type="nucleotide sequence ID" value="NZ_AP026710.1"/>
</dbReference>
<dbReference type="GO" id="GO:0005829">
    <property type="term" value="C:cytosol"/>
    <property type="evidence" value="ECO:0007669"/>
    <property type="project" value="TreeGrafter"/>
</dbReference>
<proteinExistence type="predicted"/>
<sequence length="263" mass="28599">MTTITPQNATEKVGRPGQGMTVALFITCINDVMFPRTGQAVTSLLERLGCTVEFPYEQTCCGQITTNTGYFDETVPMIRSYVDAFSDYDYVVAPSGSCVAAVRDQHTMIAEHIGDKGLERAAAQTSKRTYDLPEFLVDVLGVTDVGAYFPHSVTYHPSCHGRRLIHLGDRPYQLLRNVRGMTLVDLPAEEQCCGFGGTFSIKNPDVSAAMAADKARHVRETGAEYVVAGDNSCLLNIGGVLSRQNSGVKPIHLAEILANTEED</sequence>